<evidence type="ECO:0000256" key="4">
    <source>
        <dbReference type="ARBA" id="ARBA00022827"/>
    </source>
</evidence>
<dbReference type="InterPro" id="IPR006076">
    <property type="entry name" value="FAD-dep_OxRdtase"/>
</dbReference>
<gene>
    <name evidence="7" type="ORF">CANCADRAFT_17904</name>
</gene>
<dbReference type="PANTHER" id="PTHR10961">
    <property type="entry name" value="PEROXISOMAL SARCOSINE OXIDASE"/>
    <property type="match status" value="1"/>
</dbReference>
<evidence type="ECO:0000259" key="6">
    <source>
        <dbReference type="Pfam" id="PF01266"/>
    </source>
</evidence>
<dbReference type="Proteomes" id="UP000095023">
    <property type="component" value="Unassembled WGS sequence"/>
</dbReference>
<dbReference type="Pfam" id="PF01266">
    <property type="entry name" value="DAO"/>
    <property type="match status" value="1"/>
</dbReference>
<protein>
    <recommendedName>
        <fullName evidence="6">FAD dependent oxidoreductase domain-containing protein</fullName>
    </recommendedName>
</protein>
<keyword evidence="4" id="KW-0274">FAD</keyword>
<evidence type="ECO:0000256" key="5">
    <source>
        <dbReference type="ARBA" id="ARBA00023002"/>
    </source>
</evidence>
<dbReference type="GO" id="GO:0050031">
    <property type="term" value="F:L-pipecolate oxidase activity"/>
    <property type="evidence" value="ECO:0007669"/>
    <property type="project" value="EnsemblFungi"/>
</dbReference>
<accession>A0A1E4TCM9</accession>
<dbReference type="SUPFAM" id="SSF51905">
    <property type="entry name" value="FAD/NAD(P)-binding domain"/>
    <property type="match status" value="1"/>
</dbReference>
<evidence type="ECO:0000256" key="1">
    <source>
        <dbReference type="ARBA" id="ARBA00001974"/>
    </source>
</evidence>
<reference evidence="8" key="1">
    <citation type="submission" date="2016-02" db="EMBL/GenBank/DDBJ databases">
        <title>Comparative genomics of biotechnologically important yeasts.</title>
        <authorList>
            <consortium name="DOE Joint Genome Institute"/>
            <person name="Riley R."/>
            <person name="Haridas S."/>
            <person name="Wolfe K.H."/>
            <person name="Lopes M.R."/>
            <person name="Hittinger C.T."/>
            <person name="Goker M."/>
            <person name="Salamov A."/>
            <person name="Wisecaver J."/>
            <person name="Long T.M."/>
            <person name="Aerts A.L."/>
            <person name="Barry K."/>
            <person name="Choi C."/>
            <person name="Clum A."/>
            <person name="Coughlan A.Y."/>
            <person name="Deshpande S."/>
            <person name="Douglass A.P."/>
            <person name="Hanson S.J."/>
            <person name="Klenk H.-P."/>
            <person name="Labutti K."/>
            <person name="Lapidus A."/>
            <person name="Lindquist E."/>
            <person name="Lipzen A."/>
            <person name="Meier-Kolthoff J.P."/>
            <person name="Ohm R.A."/>
            <person name="Otillar R.P."/>
            <person name="Pangilinan J."/>
            <person name="Peng Y."/>
            <person name="Rokas A."/>
            <person name="Rosa C.A."/>
            <person name="Scheuner C."/>
            <person name="Sibirny A.A."/>
            <person name="Slot J.C."/>
            <person name="Stielow J.B."/>
            <person name="Sun H."/>
            <person name="Kurtzman C.P."/>
            <person name="Blackwell M."/>
            <person name="Jeffries T.W."/>
            <person name="Grigoriev I.V."/>
        </authorList>
    </citation>
    <scope>NUCLEOTIDE SEQUENCE [LARGE SCALE GENOMIC DNA]</scope>
    <source>
        <strain evidence="8">NRRL Y-17796</strain>
    </source>
</reference>
<keyword evidence="8" id="KW-1185">Reference proteome</keyword>
<keyword evidence="3" id="KW-0285">Flavoprotein</keyword>
<dbReference type="SUPFAM" id="SSF54373">
    <property type="entry name" value="FAD-linked reductases, C-terminal domain"/>
    <property type="match status" value="1"/>
</dbReference>
<evidence type="ECO:0000256" key="3">
    <source>
        <dbReference type="ARBA" id="ARBA00022630"/>
    </source>
</evidence>
<feature type="non-terminal residue" evidence="7">
    <location>
        <position position="378"/>
    </location>
</feature>
<dbReference type="InterPro" id="IPR036188">
    <property type="entry name" value="FAD/NAD-bd_sf"/>
</dbReference>
<dbReference type="EMBL" id="KV453843">
    <property type="protein sequence ID" value="ODV89398.1"/>
    <property type="molecule type" value="Genomic_DNA"/>
</dbReference>
<keyword evidence="5" id="KW-0560">Oxidoreductase</keyword>
<sequence>KDSRIAIIGCGTFGLSAGKFLKLRGYTDVHMYDRKEPPVPDASSVDINRIIRPDYADPFYAKLALEAQEAWRTTYRDHYKQAGLLVTCAENAESEYQRSSESNMDQLDLNICKINAKSIDHLSNLMGLSPAALAPLNGYLNFSSGWAHASDAIEQAYSECKALGVQFSFGDDGTVIGLSEKDGTVKLSFKSGCTVDVDFVVLATGAWTSGLINTGSKLRAAGQAVGIIELTPEEAAKYAKMPVILDLGSGFYCFPPHPQNNYLKTAWHSLGYQHLAVHDHMKHKLNLPEIAEKVLRDGLDHYFQGEFANREWKHTRICWYTDTHNGNFIIDYYPNSDKIFLATAGNGHAFKFLPIIGDYIVQAIEGTLDPELAQRFRY</sequence>
<dbReference type="GO" id="GO:0050660">
    <property type="term" value="F:flavin adenine dinucleotide binding"/>
    <property type="evidence" value="ECO:0007669"/>
    <property type="project" value="EnsemblFungi"/>
</dbReference>
<dbReference type="GO" id="GO:0008115">
    <property type="term" value="F:sarcosine oxidase activity"/>
    <property type="evidence" value="ECO:0007669"/>
    <property type="project" value="TreeGrafter"/>
</dbReference>
<feature type="domain" description="FAD dependent oxidoreductase" evidence="6">
    <location>
        <begin position="4"/>
        <end position="362"/>
    </location>
</feature>
<dbReference type="InterPro" id="IPR045170">
    <property type="entry name" value="MTOX"/>
</dbReference>
<dbReference type="PANTHER" id="PTHR10961:SF46">
    <property type="entry name" value="PEROXISOMAL SARCOSINE OXIDASE"/>
    <property type="match status" value="1"/>
</dbReference>
<evidence type="ECO:0000256" key="2">
    <source>
        <dbReference type="ARBA" id="ARBA00010989"/>
    </source>
</evidence>
<dbReference type="AlphaFoldDB" id="A0A1E4TCM9"/>
<dbReference type="Gene3D" id="3.50.50.60">
    <property type="entry name" value="FAD/NAD(P)-binding domain"/>
    <property type="match status" value="1"/>
</dbReference>
<evidence type="ECO:0000313" key="7">
    <source>
        <dbReference type="EMBL" id="ODV89398.1"/>
    </source>
</evidence>
<dbReference type="GO" id="GO:0004657">
    <property type="term" value="F:proline dehydrogenase activity"/>
    <property type="evidence" value="ECO:0007669"/>
    <property type="project" value="EnsemblFungi"/>
</dbReference>
<feature type="non-terminal residue" evidence="7">
    <location>
        <position position="1"/>
    </location>
</feature>
<name>A0A1E4TCM9_9ASCO</name>
<comment type="cofactor">
    <cofactor evidence="1">
        <name>FAD</name>
        <dbReference type="ChEBI" id="CHEBI:57692"/>
    </cofactor>
</comment>
<organism evidence="7 8">
    <name type="scientific">Tortispora caseinolytica NRRL Y-17796</name>
    <dbReference type="NCBI Taxonomy" id="767744"/>
    <lineage>
        <taxon>Eukaryota</taxon>
        <taxon>Fungi</taxon>
        <taxon>Dikarya</taxon>
        <taxon>Ascomycota</taxon>
        <taxon>Saccharomycotina</taxon>
        <taxon>Trigonopsidomycetes</taxon>
        <taxon>Trigonopsidales</taxon>
        <taxon>Trigonopsidaceae</taxon>
        <taxon>Tortispora</taxon>
    </lineage>
</organism>
<evidence type="ECO:0000313" key="8">
    <source>
        <dbReference type="Proteomes" id="UP000095023"/>
    </source>
</evidence>
<dbReference type="Gene3D" id="3.30.9.10">
    <property type="entry name" value="D-Amino Acid Oxidase, subunit A, domain 2"/>
    <property type="match status" value="1"/>
</dbReference>
<proteinExistence type="inferred from homology"/>
<dbReference type="OrthoDB" id="2219495at2759"/>
<comment type="similarity">
    <text evidence="2">Belongs to the MSOX/MTOX family.</text>
</comment>